<evidence type="ECO:0000313" key="2">
    <source>
        <dbReference type="Proteomes" id="UP000030889"/>
    </source>
</evidence>
<dbReference type="Proteomes" id="UP000030889">
    <property type="component" value="Unassembled WGS sequence"/>
</dbReference>
<evidence type="ECO:0008006" key="3">
    <source>
        <dbReference type="Google" id="ProtNLM"/>
    </source>
</evidence>
<dbReference type="EMBL" id="JRGF01000006">
    <property type="protein sequence ID" value="KHE42047.1"/>
    <property type="molecule type" value="Genomic_DNA"/>
</dbReference>
<sequence>MGKPAAYYTELFARLGGLLEGFGTVPETRAVAEAAVAANPWFTLSDVVFSVDAVRRNMLDAAVSARWLSYYGANERTVRSRVAVIMAGNIPLVGLSDLLCVVASDCIPYIKMSSKDSVLMEYVVGLLCGLAPGIRVERYVPEERYDAAIATGSDNTGRYFHALFDGIPSIIRGSRSSVALLTGEETDGELHALGRDIFRYSGLGCRNVSLVFIPLDYDLARFVRAVAPPEEAVNPKYRNNYRSLRARLRAAGEDFYDGGTFVVTVGDRFPVSLSNIVAFRYDRAEEVYGWLEANDGAVQCVVGRDVVHPRAVGFGAAQMPWPWDYPDGTDVMAFLRALPEPGSR</sequence>
<gene>
    <name evidence="1" type="ORF">LG35_05665</name>
</gene>
<organism evidence="1 2">
    <name type="scientific">Alistipes inops</name>
    <dbReference type="NCBI Taxonomy" id="1501391"/>
    <lineage>
        <taxon>Bacteria</taxon>
        <taxon>Pseudomonadati</taxon>
        <taxon>Bacteroidota</taxon>
        <taxon>Bacteroidia</taxon>
        <taxon>Bacteroidales</taxon>
        <taxon>Rikenellaceae</taxon>
        <taxon>Alistipes</taxon>
    </lineage>
</organism>
<dbReference type="RefSeq" id="WP_035473136.1">
    <property type="nucleotide sequence ID" value="NZ_JRGF01000006.1"/>
</dbReference>
<protein>
    <recommendedName>
        <fullName evidence="3">Acyl-CoA reductase</fullName>
    </recommendedName>
</protein>
<comment type="caution">
    <text evidence="1">The sequence shown here is derived from an EMBL/GenBank/DDBJ whole genome shotgun (WGS) entry which is preliminary data.</text>
</comment>
<evidence type="ECO:0000313" key="1">
    <source>
        <dbReference type="EMBL" id="KHE42047.1"/>
    </source>
</evidence>
<proteinExistence type="predicted"/>
<keyword evidence="2" id="KW-1185">Reference proteome</keyword>
<accession>A0ABR4YIP9</accession>
<reference evidence="1 2" key="1">
    <citation type="submission" date="2014-09" db="EMBL/GenBank/DDBJ databases">
        <title>Alistipes sp. 627, sp. nov., a novel member of the family Rikenellaceae isolated from human faeces.</title>
        <authorList>
            <person name="Shkoporov A.N."/>
            <person name="Chaplin A.V."/>
            <person name="Motuzova O.V."/>
            <person name="Kafarskaia L.I."/>
            <person name="Khokhlova E.V."/>
            <person name="Efimov B.A."/>
        </authorList>
    </citation>
    <scope>NUCLEOTIDE SEQUENCE [LARGE SCALE GENOMIC DNA]</scope>
    <source>
        <strain evidence="1 2">627</strain>
    </source>
</reference>
<name>A0ABR4YIP9_9BACT</name>